<keyword evidence="2" id="KW-0255">Endonuclease</keyword>
<protein>
    <submittedName>
        <fullName evidence="2">Restriction endonuclease</fullName>
    </submittedName>
</protein>
<keyword evidence="2" id="KW-0378">Hydrolase</keyword>
<dbReference type="GO" id="GO:0003677">
    <property type="term" value="F:DNA binding"/>
    <property type="evidence" value="ECO:0007669"/>
    <property type="project" value="InterPro"/>
</dbReference>
<dbReference type="Gene3D" id="3.40.1350.10">
    <property type="match status" value="1"/>
</dbReference>
<reference evidence="2 3" key="1">
    <citation type="journal article" date="2014" name="PLoS Genet.">
        <title>Phylogenetically driven sequencing of extremely halophilic archaea reveals strategies for static and dynamic osmo-response.</title>
        <authorList>
            <person name="Becker E.A."/>
            <person name="Seitzer P.M."/>
            <person name="Tritt A."/>
            <person name="Larsen D."/>
            <person name="Krusor M."/>
            <person name="Yao A.I."/>
            <person name="Wu D."/>
            <person name="Madern D."/>
            <person name="Eisen J.A."/>
            <person name="Darling A.E."/>
            <person name="Facciotti M.T."/>
        </authorList>
    </citation>
    <scope>NUCLEOTIDE SEQUENCE [LARGE SCALE GENOMIC DNA]</scope>
    <source>
        <strain evidence="2 3">DSM 19288</strain>
    </source>
</reference>
<dbReference type="Proteomes" id="UP000011586">
    <property type="component" value="Unassembled WGS sequence"/>
</dbReference>
<dbReference type="InterPro" id="IPR011856">
    <property type="entry name" value="tRNA_endonuc-like_dom_sf"/>
</dbReference>
<gene>
    <name evidence="2" type="ORF">C463_16871</name>
</gene>
<dbReference type="OrthoDB" id="316519at2157"/>
<evidence type="ECO:0000313" key="3">
    <source>
        <dbReference type="Proteomes" id="UP000011586"/>
    </source>
</evidence>
<evidence type="ECO:0000313" key="2">
    <source>
        <dbReference type="EMBL" id="ELZ39668.1"/>
    </source>
</evidence>
<organism evidence="2 3">
    <name type="scientific">Halorubrum californiense DSM 19288</name>
    <dbReference type="NCBI Taxonomy" id="1227465"/>
    <lineage>
        <taxon>Archaea</taxon>
        <taxon>Methanobacteriati</taxon>
        <taxon>Methanobacteriota</taxon>
        <taxon>Stenosarchaea group</taxon>
        <taxon>Halobacteria</taxon>
        <taxon>Halobacteriales</taxon>
        <taxon>Haloferacaceae</taxon>
        <taxon>Halorubrum</taxon>
    </lineage>
</organism>
<name>M0DXZ5_9EURY</name>
<dbReference type="PANTHER" id="PTHR30015:SF7">
    <property type="entry name" value="TYPE IV METHYL-DIRECTED RESTRICTION ENZYME ECOKMRR"/>
    <property type="match status" value="1"/>
</dbReference>
<dbReference type="InterPro" id="IPR052906">
    <property type="entry name" value="Type_IV_Methyl-Rstrct_Enzyme"/>
</dbReference>
<dbReference type="PANTHER" id="PTHR30015">
    <property type="entry name" value="MRR RESTRICTION SYSTEM PROTEIN"/>
    <property type="match status" value="1"/>
</dbReference>
<dbReference type="SUPFAM" id="SSF52980">
    <property type="entry name" value="Restriction endonuclease-like"/>
    <property type="match status" value="1"/>
</dbReference>
<keyword evidence="2" id="KW-0540">Nuclease</keyword>
<dbReference type="InterPro" id="IPR007560">
    <property type="entry name" value="Restrct_endonuc_IV_Mrr"/>
</dbReference>
<keyword evidence="3" id="KW-1185">Reference proteome</keyword>
<dbReference type="EMBL" id="AOJK01000077">
    <property type="protein sequence ID" value="ELZ39668.1"/>
    <property type="molecule type" value="Genomic_DNA"/>
</dbReference>
<feature type="domain" description="Restriction endonuclease type IV Mrr" evidence="1">
    <location>
        <begin position="102"/>
        <end position="212"/>
    </location>
</feature>
<proteinExistence type="predicted"/>
<dbReference type="AlphaFoldDB" id="M0DXZ5"/>
<dbReference type="Pfam" id="PF04471">
    <property type="entry name" value="Mrr_cat"/>
    <property type="match status" value="1"/>
</dbReference>
<dbReference type="RefSeq" id="WP_008446018.1">
    <property type="nucleotide sequence ID" value="NZ_AOJK01000077.1"/>
</dbReference>
<dbReference type="GO" id="GO:0015666">
    <property type="term" value="F:restriction endodeoxyribonuclease activity"/>
    <property type="evidence" value="ECO:0007669"/>
    <property type="project" value="TreeGrafter"/>
</dbReference>
<sequence length="228" mass="24302">MADPAREAAVSAASGSYDRALDRSVASVEALAEALPLARRVDRLTAAVASFRLPTYAELDGLKRDARKAFAATDERGIARLESRVEAADEVAWGAPDLIEPTPEEFEDLVADLWRSAADIGDVARTRRSDDGGVDVVVQFADGRTEVIQVKQFAAGNTVGRPTVQQTEGAVSQFDADAGAVVTSSSFTDPARSAAAAYDAMRLFDGERLVRALRESPLVPPRALSPDR</sequence>
<dbReference type="GO" id="GO:0009307">
    <property type="term" value="P:DNA restriction-modification system"/>
    <property type="evidence" value="ECO:0007669"/>
    <property type="project" value="InterPro"/>
</dbReference>
<dbReference type="InterPro" id="IPR011335">
    <property type="entry name" value="Restrct_endonuc-II-like"/>
</dbReference>
<evidence type="ECO:0000259" key="1">
    <source>
        <dbReference type="Pfam" id="PF04471"/>
    </source>
</evidence>
<dbReference type="STRING" id="1227465.C463_16871"/>
<dbReference type="PATRIC" id="fig|1227465.4.peg.3262"/>
<accession>M0DXZ5</accession>
<comment type="caution">
    <text evidence="2">The sequence shown here is derived from an EMBL/GenBank/DDBJ whole genome shotgun (WGS) entry which is preliminary data.</text>
</comment>